<comment type="caution">
    <text evidence="1">The sequence shown here is derived from an EMBL/GenBank/DDBJ whole genome shotgun (WGS) entry which is preliminary data.</text>
</comment>
<dbReference type="EMBL" id="BARS01023217">
    <property type="protein sequence ID" value="GAG08997.1"/>
    <property type="molecule type" value="Genomic_DNA"/>
</dbReference>
<evidence type="ECO:0000313" key="1">
    <source>
        <dbReference type="EMBL" id="GAG08997.1"/>
    </source>
</evidence>
<gene>
    <name evidence="1" type="ORF">S01H1_36996</name>
</gene>
<organism evidence="1">
    <name type="scientific">marine sediment metagenome</name>
    <dbReference type="NCBI Taxonomy" id="412755"/>
    <lineage>
        <taxon>unclassified sequences</taxon>
        <taxon>metagenomes</taxon>
        <taxon>ecological metagenomes</taxon>
    </lineage>
</organism>
<feature type="non-terminal residue" evidence="1">
    <location>
        <position position="1"/>
    </location>
</feature>
<accession>X0VCM8</accession>
<name>X0VCM8_9ZZZZ</name>
<dbReference type="AlphaFoldDB" id="X0VCM8"/>
<proteinExistence type="predicted"/>
<protein>
    <submittedName>
        <fullName evidence="1">Uncharacterized protein</fullName>
    </submittedName>
</protein>
<sequence>PFRIEDETTIQMQFSTEEGYKLFSDGSISYLVFSTDKEYDFECTTHWHYPVLIDWFNPFSIFQSVIDFFTGGDNRDSSDGFVSDSGTGVPVIDADKDSVLWENRYARLEVYPHTSRNIARQVQYADVTWKAPSADIDLAFRFDDAVSKPNIWIERYMPHQVKVPDYGWTNSSYTIYNITKYTVIDEPDEVYFGDMSSNTYVNVTTTWDGMYEMLGRNWAFCGFDGYEQLDDTTIRFNYTYWGVTGHHYETQYRWDWISLNDKFDETTYHG</sequence>
<feature type="non-terminal residue" evidence="1">
    <location>
        <position position="270"/>
    </location>
</feature>
<reference evidence="1" key="1">
    <citation type="journal article" date="2014" name="Front. Microbiol.">
        <title>High frequency of phylogenetically diverse reductive dehalogenase-homologous genes in deep subseafloor sedimentary metagenomes.</title>
        <authorList>
            <person name="Kawai M."/>
            <person name="Futagami T."/>
            <person name="Toyoda A."/>
            <person name="Takaki Y."/>
            <person name="Nishi S."/>
            <person name="Hori S."/>
            <person name="Arai W."/>
            <person name="Tsubouchi T."/>
            <person name="Morono Y."/>
            <person name="Uchiyama I."/>
            <person name="Ito T."/>
            <person name="Fujiyama A."/>
            <person name="Inagaki F."/>
            <person name="Takami H."/>
        </authorList>
    </citation>
    <scope>NUCLEOTIDE SEQUENCE</scope>
    <source>
        <strain evidence="1">Expedition CK06-06</strain>
    </source>
</reference>